<protein>
    <recommendedName>
        <fullName evidence="3">FRG domain-containing protein</fullName>
    </recommendedName>
</protein>
<dbReference type="Proteomes" id="UP000183417">
    <property type="component" value="Unassembled WGS sequence"/>
</dbReference>
<sequence>MRSWCDPFSGNTWESVSDRMYGNKQFSSSFKTEDFIKYITGQHKFPSLPPFISYEARSIEDIHEILADTRRASYISDGSLTYRGQPKEYHLKRKIPNPVRADSKGLEISVLAGAYRQANEFYSFALQPKEQRSFQDILGELEPNQPDLGFASISAYDIMRTEQHYATQTSGLDLAFELDTAIFFATHQFRWRASGKAYYERVKHGEHSGIIYCFRFRDPPVKRSQYYIKEFDLFKTYPPTRIIRQDCGLPLIGEYERNIAITDIDCIIRLHHEFEMPKTFKKSPEYMFPSIREDKFYEKLLTLKQQHQDLLTDVVEYEWART</sequence>
<evidence type="ECO:0000313" key="1">
    <source>
        <dbReference type="EMBL" id="SDZ63319.1"/>
    </source>
</evidence>
<organism evidence="1 2">
    <name type="scientific">Delftia lacustris</name>
    <dbReference type="NCBI Taxonomy" id="558537"/>
    <lineage>
        <taxon>Bacteria</taxon>
        <taxon>Pseudomonadati</taxon>
        <taxon>Pseudomonadota</taxon>
        <taxon>Betaproteobacteria</taxon>
        <taxon>Burkholderiales</taxon>
        <taxon>Comamonadaceae</taxon>
        <taxon>Delftia</taxon>
    </lineage>
</organism>
<reference evidence="1 2" key="1">
    <citation type="submission" date="2016-10" db="EMBL/GenBank/DDBJ databases">
        <authorList>
            <person name="de Groot N.N."/>
        </authorList>
    </citation>
    <scope>NUCLEOTIDE SEQUENCE [LARGE SCALE GENOMIC DNA]</scope>
    <source>
        <strain evidence="1 2">LMG 24775</strain>
    </source>
</reference>
<name>A0A1H3UNM3_9BURK</name>
<evidence type="ECO:0008006" key="3">
    <source>
        <dbReference type="Google" id="ProtNLM"/>
    </source>
</evidence>
<proteinExistence type="predicted"/>
<dbReference type="EMBL" id="FNPE01000068">
    <property type="protein sequence ID" value="SDZ63319.1"/>
    <property type="molecule type" value="Genomic_DNA"/>
</dbReference>
<accession>A0A1H3UNM3</accession>
<gene>
    <name evidence="1" type="ORF">SAMN05421547_1681</name>
</gene>
<dbReference type="AlphaFoldDB" id="A0A1H3UNM3"/>
<evidence type="ECO:0000313" key="2">
    <source>
        <dbReference type="Proteomes" id="UP000183417"/>
    </source>
</evidence>